<reference evidence="2" key="2">
    <citation type="submission" date="2020-11" db="EMBL/GenBank/DDBJ databases">
        <authorList>
            <person name="McCartney M.A."/>
            <person name="Auch B."/>
            <person name="Kono T."/>
            <person name="Mallez S."/>
            <person name="Becker A."/>
            <person name="Gohl D.M."/>
            <person name="Silverstein K.A.T."/>
            <person name="Koren S."/>
            <person name="Bechman K.B."/>
            <person name="Herman A."/>
            <person name="Abrahante J.E."/>
            <person name="Garbe J."/>
        </authorList>
    </citation>
    <scope>NUCLEOTIDE SEQUENCE</scope>
    <source>
        <strain evidence="2">Duluth1</strain>
        <tissue evidence="2">Whole animal</tissue>
    </source>
</reference>
<evidence type="ECO:0000313" key="2">
    <source>
        <dbReference type="EMBL" id="KAH3776172.1"/>
    </source>
</evidence>
<gene>
    <name evidence="2" type="ORF">DPMN_177588</name>
</gene>
<comment type="caution">
    <text evidence="2">The sequence shown here is derived from an EMBL/GenBank/DDBJ whole genome shotgun (WGS) entry which is preliminary data.</text>
</comment>
<feature type="chain" id="PRO_5038496455" evidence="1">
    <location>
        <begin position="18"/>
        <end position="58"/>
    </location>
</feature>
<dbReference type="Proteomes" id="UP000828390">
    <property type="component" value="Unassembled WGS sequence"/>
</dbReference>
<protein>
    <submittedName>
        <fullName evidence="2">Uncharacterized protein</fullName>
    </submittedName>
</protein>
<keyword evidence="1" id="KW-0732">Signal</keyword>
<sequence>MAVSAILLLHCWAKYQCHNLTEVTQQVYLLLLQVELGVAPPLGCLVSVDDYSEVEAAT</sequence>
<keyword evidence="3" id="KW-1185">Reference proteome</keyword>
<reference evidence="2" key="1">
    <citation type="journal article" date="2019" name="bioRxiv">
        <title>The Genome of the Zebra Mussel, Dreissena polymorpha: A Resource for Invasive Species Research.</title>
        <authorList>
            <person name="McCartney M.A."/>
            <person name="Auch B."/>
            <person name="Kono T."/>
            <person name="Mallez S."/>
            <person name="Zhang Y."/>
            <person name="Obille A."/>
            <person name="Becker A."/>
            <person name="Abrahante J.E."/>
            <person name="Garbe J."/>
            <person name="Badalamenti J.P."/>
            <person name="Herman A."/>
            <person name="Mangelson H."/>
            <person name="Liachko I."/>
            <person name="Sullivan S."/>
            <person name="Sone E.D."/>
            <person name="Koren S."/>
            <person name="Silverstein K.A.T."/>
            <person name="Beckman K.B."/>
            <person name="Gohl D.M."/>
        </authorList>
    </citation>
    <scope>NUCLEOTIDE SEQUENCE</scope>
    <source>
        <strain evidence="2">Duluth1</strain>
        <tissue evidence="2">Whole animal</tissue>
    </source>
</reference>
<dbReference type="EMBL" id="JAIWYP010000009">
    <property type="protein sequence ID" value="KAH3776172.1"/>
    <property type="molecule type" value="Genomic_DNA"/>
</dbReference>
<feature type="signal peptide" evidence="1">
    <location>
        <begin position="1"/>
        <end position="17"/>
    </location>
</feature>
<evidence type="ECO:0000256" key="1">
    <source>
        <dbReference type="SAM" id="SignalP"/>
    </source>
</evidence>
<accession>A0A9D4E9A3</accession>
<name>A0A9D4E9A3_DREPO</name>
<dbReference type="AlphaFoldDB" id="A0A9D4E9A3"/>
<evidence type="ECO:0000313" key="3">
    <source>
        <dbReference type="Proteomes" id="UP000828390"/>
    </source>
</evidence>
<organism evidence="2 3">
    <name type="scientific">Dreissena polymorpha</name>
    <name type="common">Zebra mussel</name>
    <name type="synonym">Mytilus polymorpha</name>
    <dbReference type="NCBI Taxonomy" id="45954"/>
    <lineage>
        <taxon>Eukaryota</taxon>
        <taxon>Metazoa</taxon>
        <taxon>Spiralia</taxon>
        <taxon>Lophotrochozoa</taxon>
        <taxon>Mollusca</taxon>
        <taxon>Bivalvia</taxon>
        <taxon>Autobranchia</taxon>
        <taxon>Heteroconchia</taxon>
        <taxon>Euheterodonta</taxon>
        <taxon>Imparidentia</taxon>
        <taxon>Neoheterodontei</taxon>
        <taxon>Myida</taxon>
        <taxon>Dreissenoidea</taxon>
        <taxon>Dreissenidae</taxon>
        <taxon>Dreissena</taxon>
    </lineage>
</organism>
<proteinExistence type="predicted"/>